<dbReference type="EMBL" id="QKYT01000064">
    <property type="protein sequence ID" value="RIA95300.1"/>
    <property type="molecule type" value="Genomic_DNA"/>
</dbReference>
<dbReference type="SMART" id="SM00360">
    <property type="entry name" value="RRM"/>
    <property type="match status" value="1"/>
</dbReference>
<dbReference type="InterPro" id="IPR018222">
    <property type="entry name" value="Nuclear_transport_factor_2_euk"/>
</dbReference>
<feature type="domain" description="RRM" evidence="4">
    <location>
        <begin position="678"/>
        <end position="756"/>
    </location>
</feature>
<dbReference type="GO" id="GO:0005829">
    <property type="term" value="C:cytosol"/>
    <property type="evidence" value="ECO:0007669"/>
    <property type="project" value="TreeGrafter"/>
</dbReference>
<dbReference type="PROSITE" id="PS50102">
    <property type="entry name" value="RRM"/>
    <property type="match status" value="1"/>
</dbReference>
<feature type="region of interest" description="Disordered" evidence="3">
    <location>
        <begin position="1"/>
        <end position="33"/>
    </location>
</feature>
<dbReference type="SUPFAM" id="SSF54928">
    <property type="entry name" value="RNA-binding domain, RBD"/>
    <property type="match status" value="1"/>
</dbReference>
<dbReference type="GO" id="GO:1990861">
    <property type="term" value="C:Ubp3-Bre5 deubiquitination complex"/>
    <property type="evidence" value="ECO:0007669"/>
    <property type="project" value="TreeGrafter"/>
</dbReference>
<feature type="compositionally biased region" description="Basic and acidic residues" evidence="3">
    <location>
        <begin position="572"/>
        <end position="586"/>
    </location>
</feature>
<feature type="compositionally biased region" description="Basic and acidic residues" evidence="3">
    <location>
        <begin position="593"/>
        <end position="605"/>
    </location>
</feature>
<accession>A0A397TAK2</accession>
<dbReference type="GO" id="GO:1990904">
    <property type="term" value="C:ribonucleoprotein complex"/>
    <property type="evidence" value="ECO:0007669"/>
    <property type="project" value="TreeGrafter"/>
</dbReference>
<keyword evidence="7" id="KW-1185">Reference proteome</keyword>
<evidence type="ECO:0008006" key="8">
    <source>
        <dbReference type="Google" id="ProtNLM"/>
    </source>
</evidence>
<feature type="region of interest" description="Disordered" evidence="3">
    <location>
        <begin position="641"/>
        <end position="676"/>
    </location>
</feature>
<evidence type="ECO:0000313" key="6">
    <source>
        <dbReference type="EMBL" id="RIA95300.1"/>
    </source>
</evidence>
<gene>
    <name evidence="6" type="ORF">C1645_872874</name>
</gene>
<evidence type="ECO:0000313" key="7">
    <source>
        <dbReference type="Proteomes" id="UP000265703"/>
    </source>
</evidence>
<feature type="compositionally biased region" description="Polar residues" evidence="3">
    <location>
        <begin position="516"/>
        <end position="529"/>
    </location>
</feature>
<name>A0A397TAK2_9GLOM</name>
<evidence type="ECO:0000259" key="5">
    <source>
        <dbReference type="PROSITE" id="PS50177"/>
    </source>
</evidence>
<protein>
    <recommendedName>
        <fullName evidence="8">NTF2 domain-containing protein</fullName>
    </recommendedName>
</protein>
<dbReference type="Pfam" id="PF00076">
    <property type="entry name" value="RRM_1"/>
    <property type="match status" value="1"/>
</dbReference>
<reference evidence="6 7" key="1">
    <citation type="submission" date="2018-06" db="EMBL/GenBank/DDBJ databases">
        <title>Comparative genomics reveals the genomic features of Rhizophagus irregularis, R. cerebriforme, R. diaphanum and Gigaspora rosea, and their symbiotic lifestyle signature.</title>
        <authorList>
            <person name="Morin E."/>
            <person name="San Clemente H."/>
            <person name="Chen E.C.H."/>
            <person name="De La Providencia I."/>
            <person name="Hainaut M."/>
            <person name="Kuo A."/>
            <person name="Kohler A."/>
            <person name="Murat C."/>
            <person name="Tang N."/>
            <person name="Roy S."/>
            <person name="Loubradou J."/>
            <person name="Henrissat B."/>
            <person name="Grigoriev I.V."/>
            <person name="Corradi N."/>
            <person name="Roux C."/>
            <person name="Martin F.M."/>
        </authorList>
    </citation>
    <scope>NUCLEOTIDE SEQUENCE [LARGE SCALE GENOMIC DNA]</scope>
    <source>
        <strain evidence="6 7">DAOM 227022</strain>
    </source>
</reference>
<dbReference type="AlphaFoldDB" id="A0A397TAK2"/>
<dbReference type="SUPFAM" id="SSF54427">
    <property type="entry name" value="NTF2-like"/>
    <property type="match status" value="1"/>
</dbReference>
<dbReference type="Proteomes" id="UP000265703">
    <property type="component" value="Unassembled WGS sequence"/>
</dbReference>
<feature type="region of interest" description="Disordered" evidence="3">
    <location>
        <begin position="435"/>
        <end position="608"/>
    </location>
</feature>
<feature type="compositionally biased region" description="Polar residues" evidence="3">
    <location>
        <begin position="560"/>
        <end position="571"/>
    </location>
</feature>
<dbReference type="Pfam" id="PF02136">
    <property type="entry name" value="NTF2"/>
    <property type="match status" value="1"/>
</dbReference>
<dbReference type="InterPro" id="IPR035979">
    <property type="entry name" value="RBD_domain_sf"/>
</dbReference>
<organism evidence="6 7">
    <name type="scientific">Glomus cerebriforme</name>
    <dbReference type="NCBI Taxonomy" id="658196"/>
    <lineage>
        <taxon>Eukaryota</taxon>
        <taxon>Fungi</taxon>
        <taxon>Fungi incertae sedis</taxon>
        <taxon>Mucoromycota</taxon>
        <taxon>Glomeromycotina</taxon>
        <taxon>Glomeromycetes</taxon>
        <taxon>Glomerales</taxon>
        <taxon>Glomeraceae</taxon>
        <taxon>Glomus</taxon>
    </lineage>
</organism>
<dbReference type="STRING" id="658196.A0A397TAK2"/>
<dbReference type="OrthoDB" id="339151at2759"/>
<dbReference type="InterPro" id="IPR002075">
    <property type="entry name" value="NTF2_dom"/>
</dbReference>
<dbReference type="PANTHER" id="PTHR10693:SF20">
    <property type="entry name" value="AT27578P"/>
    <property type="match status" value="1"/>
</dbReference>
<evidence type="ECO:0000259" key="4">
    <source>
        <dbReference type="PROSITE" id="PS50102"/>
    </source>
</evidence>
<feature type="compositionally biased region" description="Low complexity" evidence="3">
    <location>
        <begin position="1"/>
        <end position="29"/>
    </location>
</feature>
<dbReference type="PANTHER" id="PTHR10693">
    <property type="entry name" value="RAS GTPASE-ACTIVATING PROTEIN-BINDING PROTEIN"/>
    <property type="match status" value="1"/>
</dbReference>
<evidence type="ECO:0000256" key="2">
    <source>
        <dbReference type="PROSITE-ProRule" id="PRU00176"/>
    </source>
</evidence>
<dbReference type="CDD" id="cd00590">
    <property type="entry name" value="RRM_SF"/>
    <property type="match status" value="1"/>
</dbReference>
<dbReference type="Gene3D" id="3.30.70.330">
    <property type="match status" value="1"/>
</dbReference>
<feature type="compositionally biased region" description="Basic and acidic residues" evidence="3">
    <location>
        <begin position="656"/>
        <end position="665"/>
    </location>
</feature>
<keyword evidence="1 2" id="KW-0694">RNA-binding</keyword>
<proteinExistence type="predicted"/>
<evidence type="ECO:0000256" key="1">
    <source>
        <dbReference type="ARBA" id="ARBA00022884"/>
    </source>
</evidence>
<dbReference type="FunFam" id="3.10.450.50:FF:000003">
    <property type="entry name" value="Nuclear transport factor 2 family protein"/>
    <property type="match status" value="1"/>
</dbReference>
<dbReference type="GO" id="GO:0034517">
    <property type="term" value="P:ribophagy"/>
    <property type="evidence" value="ECO:0007669"/>
    <property type="project" value="TreeGrafter"/>
</dbReference>
<dbReference type="GO" id="GO:0016579">
    <property type="term" value="P:protein deubiquitination"/>
    <property type="evidence" value="ECO:0007669"/>
    <property type="project" value="TreeGrafter"/>
</dbReference>
<dbReference type="InterPro" id="IPR000504">
    <property type="entry name" value="RRM_dom"/>
</dbReference>
<feature type="compositionally biased region" description="Polar residues" evidence="3">
    <location>
        <begin position="452"/>
        <end position="508"/>
    </location>
</feature>
<dbReference type="InterPro" id="IPR039539">
    <property type="entry name" value="Ras_GTPase_bind_prot"/>
</dbReference>
<comment type="caution">
    <text evidence="6">The sequence shown here is derived from an EMBL/GenBank/DDBJ whole genome shotgun (WGS) entry which is preliminary data.</text>
</comment>
<dbReference type="InterPro" id="IPR032710">
    <property type="entry name" value="NTF2-like_dom_sf"/>
</dbReference>
<feature type="domain" description="NTF2" evidence="5">
    <location>
        <begin position="41"/>
        <end position="160"/>
    </location>
</feature>
<dbReference type="InterPro" id="IPR012677">
    <property type="entry name" value="Nucleotide-bd_a/b_plait_sf"/>
</dbReference>
<dbReference type="GO" id="GO:0003729">
    <property type="term" value="F:mRNA binding"/>
    <property type="evidence" value="ECO:0007669"/>
    <property type="project" value="TreeGrafter"/>
</dbReference>
<dbReference type="Gene3D" id="3.10.450.50">
    <property type="match status" value="1"/>
</dbReference>
<sequence length="761" mass="82208">MAASASTTISNANNTTTTNTQTTQAGSNGVPSGHKMPASEVGWCFVHEYYTFLNKDPSRLHCFYGQKSTLIHGTEGETVTPSQGEKEIKEKFQGLNLENCRVLVTNVDSQASINGGILIQVLGEISNRNEVARRFAQTFFLDVQPNVTNGYYVLNDIIRFLSDDDIEIYNGEEEAGASASPTGTLVEEPINARVDPAGQSNSPLNTTITESAQVTSRSMDGNISVPSSKENEALLQTVPVNGEVIDPFVDNNTRSPASASIMLNTNLQTSNSMVNVQSVQNEPSLPIMLNHNGQTGNKQESATTLVVSMSQEEHVNGQVLSVQSIQTYPNGPQSTPGFSTNIQQPPVIVIKKEPVTVSANIESQTSLGNDGQSTITNVISSSSISTSSSVEQDNGRQSAIISKQVIEQSPISQEVGQVPSTQNNVVSLTIGVQSPPVTQDKTWHPATIPKQIPTQSPAVSVTPQSQANVQVVPSIPKSLNNDMQSQADNHSPRSSTDNIQISLNGQKSSSEDDNNRQTPMTGFQSNSKGNKPVSRPESPGVNVLSHHSQPPVVNSKGHSKQQVNKVNTTTQADKKKNVQNVPKDDVATGANDPEIHDEKLSDKHIPQAQLSTKKTWASLAANESERWSSNALAEAKGVVASVSAKSVPHAQSQQMRDIRDRRSEGQKNNNRRNSDTSLSIYVKGVTSSMSYEQLKAAFAAFGHVKHLDVVHTKSCAFVEYNNAESYRRALEAHTVDVGGETVNTEERRVRRNNGKAPRGRF</sequence>
<evidence type="ECO:0000256" key="3">
    <source>
        <dbReference type="SAM" id="MobiDB-lite"/>
    </source>
</evidence>
<dbReference type="PROSITE" id="PS50177">
    <property type="entry name" value="NTF2_DOMAIN"/>
    <property type="match status" value="1"/>
</dbReference>
<dbReference type="CDD" id="cd00780">
    <property type="entry name" value="NTF2"/>
    <property type="match status" value="1"/>
</dbReference>